<accession>A0AAV6XPW2</accession>
<feature type="domain" description="Proline dehydrogenase" evidence="6">
    <location>
        <begin position="128"/>
        <end position="459"/>
    </location>
</feature>
<comment type="catalytic activity">
    <reaction evidence="5">
        <text>L-proline + a quinone = (S)-1-pyrroline-5-carboxylate + a quinol + H(+)</text>
        <dbReference type="Rhea" id="RHEA:23784"/>
        <dbReference type="ChEBI" id="CHEBI:15378"/>
        <dbReference type="ChEBI" id="CHEBI:17388"/>
        <dbReference type="ChEBI" id="CHEBI:24646"/>
        <dbReference type="ChEBI" id="CHEBI:60039"/>
        <dbReference type="ChEBI" id="CHEBI:132124"/>
        <dbReference type="EC" id="1.5.5.2"/>
    </reaction>
</comment>
<dbReference type="Pfam" id="PF01619">
    <property type="entry name" value="Pro_dh"/>
    <property type="match status" value="1"/>
</dbReference>
<dbReference type="InterPro" id="IPR002872">
    <property type="entry name" value="Proline_DH_dom"/>
</dbReference>
<keyword evidence="8" id="KW-1185">Reference proteome</keyword>
<protein>
    <recommendedName>
        <fullName evidence="2 5">Proline dehydrogenase</fullName>
        <ecNumber evidence="2 5">1.5.5.2</ecNumber>
    </recommendedName>
</protein>
<gene>
    <name evidence="7" type="ORF">BUALT_Bualt04G0128800</name>
</gene>
<name>A0AAV6XPW2_9LAMI</name>
<evidence type="ECO:0000256" key="5">
    <source>
        <dbReference type="RuleBase" id="RU364054"/>
    </source>
</evidence>
<dbReference type="PANTHER" id="PTHR13914">
    <property type="entry name" value="PROLINE OXIDASE"/>
    <property type="match status" value="1"/>
</dbReference>
<dbReference type="SUPFAM" id="SSF51730">
    <property type="entry name" value="FAD-linked oxidoreductase"/>
    <property type="match status" value="1"/>
</dbReference>
<dbReference type="PANTHER" id="PTHR13914:SF0">
    <property type="entry name" value="PROLINE DEHYDROGENASE 1, MITOCHONDRIAL"/>
    <property type="match status" value="1"/>
</dbReference>
<evidence type="ECO:0000313" key="7">
    <source>
        <dbReference type="EMBL" id="KAG8384543.1"/>
    </source>
</evidence>
<dbReference type="Proteomes" id="UP000826271">
    <property type="component" value="Unassembled WGS sequence"/>
</dbReference>
<dbReference type="GO" id="GO:0071949">
    <property type="term" value="F:FAD binding"/>
    <property type="evidence" value="ECO:0007669"/>
    <property type="project" value="TreeGrafter"/>
</dbReference>
<evidence type="ECO:0000256" key="2">
    <source>
        <dbReference type="ARBA" id="ARBA00012695"/>
    </source>
</evidence>
<dbReference type="GO" id="GO:0005739">
    <property type="term" value="C:mitochondrion"/>
    <property type="evidence" value="ECO:0007669"/>
    <property type="project" value="TreeGrafter"/>
</dbReference>
<dbReference type="EC" id="1.5.5.2" evidence="2 5"/>
<dbReference type="GO" id="GO:0004657">
    <property type="term" value="F:proline dehydrogenase activity"/>
    <property type="evidence" value="ECO:0007669"/>
    <property type="project" value="UniProtKB-EC"/>
</dbReference>
<dbReference type="GO" id="GO:0010133">
    <property type="term" value="P:L-proline catabolic process to L-glutamate"/>
    <property type="evidence" value="ECO:0007669"/>
    <property type="project" value="TreeGrafter"/>
</dbReference>
<evidence type="ECO:0000259" key="6">
    <source>
        <dbReference type="Pfam" id="PF01619"/>
    </source>
</evidence>
<dbReference type="Gene3D" id="3.20.20.220">
    <property type="match status" value="1"/>
</dbReference>
<organism evidence="7 8">
    <name type="scientific">Buddleja alternifolia</name>
    <dbReference type="NCBI Taxonomy" id="168488"/>
    <lineage>
        <taxon>Eukaryota</taxon>
        <taxon>Viridiplantae</taxon>
        <taxon>Streptophyta</taxon>
        <taxon>Embryophyta</taxon>
        <taxon>Tracheophyta</taxon>
        <taxon>Spermatophyta</taxon>
        <taxon>Magnoliopsida</taxon>
        <taxon>eudicotyledons</taxon>
        <taxon>Gunneridae</taxon>
        <taxon>Pentapetalae</taxon>
        <taxon>asterids</taxon>
        <taxon>lamiids</taxon>
        <taxon>Lamiales</taxon>
        <taxon>Scrophulariaceae</taxon>
        <taxon>Buddlejeae</taxon>
        <taxon>Buddleja</taxon>
    </lineage>
</organism>
<keyword evidence="5" id="KW-0285">Flavoprotein</keyword>
<evidence type="ECO:0000256" key="3">
    <source>
        <dbReference type="ARBA" id="ARBA00023002"/>
    </source>
</evidence>
<dbReference type="InterPro" id="IPR029041">
    <property type="entry name" value="FAD-linked_oxidoreductase-like"/>
</dbReference>
<comment type="function">
    <text evidence="5">Converts proline to delta-1-pyrroline-5-carboxylate.</text>
</comment>
<sequence>MAIRSVRPNFLRKLRRLNSTAPTTIPPSIFAGEPATAALTPPTTTSTDPIINLTDPKKLFSSVSTTKLIKSSITLYMASMEPMVDFGTWVMNSGLMSNPISNQIISKAIEHSFYDHFCAGKDLDGAGRTVGKLWGGGLRTMLDYGLEHANDNESCDRNLEEFIKTIGSTKSLPTSPVSFVVVKITALCPTSLLRRVSDLLRWEYKDSSLHLPWKLKTLPIFSASSPLYHTPEKPDPLTREEEHDLNLAYQRLIKICQSSLEASVPLLIDAEETDIQPAIDYFTYSAAIEYNRDDNPLIFNTIQAYLKDAKERMVAAKRAADEMGVPVGFKLVRGAYMSKENRLAYSLQVKSPIHDSIQDTHACYNECAAFMLEQIARGSGSVVLATHNLESGKLAATKAVDLGIEKDSRNLQFAQLYGMAEALSFGLRNAGFRVSKYLPFGPVDQIMPYLLRRAEENRGLLNTSALDRELMRKELLRRLTSPPGS</sequence>
<reference evidence="7" key="1">
    <citation type="submission" date="2019-10" db="EMBL/GenBank/DDBJ databases">
        <authorList>
            <person name="Zhang R."/>
            <person name="Pan Y."/>
            <person name="Wang J."/>
            <person name="Ma R."/>
            <person name="Yu S."/>
        </authorList>
    </citation>
    <scope>NUCLEOTIDE SEQUENCE</scope>
    <source>
        <strain evidence="7">LA-IB0</strain>
        <tissue evidence="7">Leaf</tissue>
    </source>
</reference>
<comment type="cofactor">
    <cofactor evidence="5">
        <name>FAD</name>
        <dbReference type="ChEBI" id="CHEBI:57692"/>
    </cofactor>
</comment>
<proteinExistence type="inferred from homology"/>
<dbReference type="InterPro" id="IPR015659">
    <property type="entry name" value="Proline_oxidase"/>
</dbReference>
<keyword evidence="4 5" id="KW-0642">Proline metabolism</keyword>
<evidence type="ECO:0000313" key="8">
    <source>
        <dbReference type="Proteomes" id="UP000826271"/>
    </source>
</evidence>
<evidence type="ECO:0000256" key="4">
    <source>
        <dbReference type="ARBA" id="ARBA00023062"/>
    </source>
</evidence>
<comment type="caution">
    <text evidence="7">The sequence shown here is derived from an EMBL/GenBank/DDBJ whole genome shotgun (WGS) entry which is preliminary data.</text>
</comment>
<evidence type="ECO:0000256" key="1">
    <source>
        <dbReference type="ARBA" id="ARBA00005869"/>
    </source>
</evidence>
<dbReference type="EMBL" id="WHWC01000004">
    <property type="protein sequence ID" value="KAG8384543.1"/>
    <property type="molecule type" value="Genomic_DNA"/>
</dbReference>
<keyword evidence="3 5" id="KW-0560">Oxidoreductase</keyword>
<keyword evidence="5" id="KW-0274">FAD</keyword>
<dbReference type="AlphaFoldDB" id="A0AAV6XPW2"/>
<comment type="similarity">
    <text evidence="1 5">Belongs to the proline oxidase family.</text>
</comment>